<dbReference type="EMBL" id="GBXM01044637">
    <property type="protein sequence ID" value="JAH63940.1"/>
    <property type="molecule type" value="Transcribed_RNA"/>
</dbReference>
<proteinExistence type="predicted"/>
<name>A0A0E9UFD4_ANGAN</name>
<accession>A0A0E9UFD4</accession>
<reference evidence="1" key="2">
    <citation type="journal article" date="2015" name="Fish Shellfish Immunol.">
        <title>Early steps in the European eel (Anguilla anguilla)-Vibrio vulnificus interaction in the gills: Role of the RtxA13 toxin.</title>
        <authorList>
            <person name="Callol A."/>
            <person name="Pajuelo D."/>
            <person name="Ebbesson L."/>
            <person name="Teles M."/>
            <person name="MacKenzie S."/>
            <person name="Amaro C."/>
        </authorList>
    </citation>
    <scope>NUCLEOTIDE SEQUENCE</scope>
</reference>
<reference evidence="1" key="1">
    <citation type="submission" date="2014-11" db="EMBL/GenBank/DDBJ databases">
        <authorList>
            <person name="Amaro Gonzalez C."/>
        </authorList>
    </citation>
    <scope>NUCLEOTIDE SEQUENCE</scope>
</reference>
<sequence length="38" mass="4363">MWFVVSRHQPTSKAGRKEGLRLQALPWTLLARPEAPCM</sequence>
<protein>
    <submittedName>
        <fullName evidence="1">Uncharacterized protein</fullName>
    </submittedName>
</protein>
<evidence type="ECO:0000313" key="1">
    <source>
        <dbReference type="EMBL" id="JAH63940.1"/>
    </source>
</evidence>
<organism evidence="1">
    <name type="scientific">Anguilla anguilla</name>
    <name type="common">European freshwater eel</name>
    <name type="synonym">Muraena anguilla</name>
    <dbReference type="NCBI Taxonomy" id="7936"/>
    <lineage>
        <taxon>Eukaryota</taxon>
        <taxon>Metazoa</taxon>
        <taxon>Chordata</taxon>
        <taxon>Craniata</taxon>
        <taxon>Vertebrata</taxon>
        <taxon>Euteleostomi</taxon>
        <taxon>Actinopterygii</taxon>
        <taxon>Neopterygii</taxon>
        <taxon>Teleostei</taxon>
        <taxon>Anguilliformes</taxon>
        <taxon>Anguillidae</taxon>
        <taxon>Anguilla</taxon>
    </lineage>
</organism>
<dbReference type="AlphaFoldDB" id="A0A0E9UFD4"/>